<reference evidence="1" key="1">
    <citation type="submission" date="2019-03" db="EMBL/GenBank/DDBJ databases">
        <title>Single cell metagenomics reveals metabolic interactions within the superorganism composed of flagellate Streblomastix strix and complex community of Bacteroidetes bacteria on its surface.</title>
        <authorList>
            <person name="Treitli S.C."/>
            <person name="Kolisko M."/>
            <person name="Husnik F."/>
            <person name="Keeling P."/>
            <person name="Hampl V."/>
        </authorList>
    </citation>
    <scope>NUCLEOTIDE SEQUENCE</scope>
    <source>
        <strain evidence="1">STM</strain>
    </source>
</reference>
<dbReference type="AlphaFoldDB" id="A0A5J4RUZ6"/>
<protein>
    <recommendedName>
        <fullName evidence="2">Lipocalin-like domain-containing protein</fullName>
    </recommendedName>
</protein>
<dbReference type="EMBL" id="SNRY01000731">
    <property type="protein sequence ID" value="KAA6337085.1"/>
    <property type="molecule type" value="Genomic_DNA"/>
</dbReference>
<sequence>MKNLKFLQIVLVLALCSCGSCEDEDKLPGTKPEMLIGKWESLQNGGLFFDAHTWLERYEFTETGGFMVKTYYDPIAKVFLDPDTLNYFANWSFSVENETIYFENYRGSRWTLFAKGLTSDSIFLGCNDCIYYKIKE</sequence>
<proteinExistence type="predicted"/>
<organism evidence="1">
    <name type="scientific">termite gut metagenome</name>
    <dbReference type="NCBI Taxonomy" id="433724"/>
    <lineage>
        <taxon>unclassified sequences</taxon>
        <taxon>metagenomes</taxon>
        <taxon>organismal metagenomes</taxon>
    </lineage>
</organism>
<name>A0A5J4RUZ6_9ZZZZ</name>
<dbReference type="PROSITE" id="PS51257">
    <property type="entry name" value="PROKAR_LIPOPROTEIN"/>
    <property type="match status" value="1"/>
</dbReference>
<evidence type="ECO:0008006" key="2">
    <source>
        <dbReference type="Google" id="ProtNLM"/>
    </source>
</evidence>
<accession>A0A5J4RUZ6</accession>
<comment type="caution">
    <text evidence="1">The sequence shown here is derived from an EMBL/GenBank/DDBJ whole genome shotgun (WGS) entry which is preliminary data.</text>
</comment>
<evidence type="ECO:0000313" key="1">
    <source>
        <dbReference type="EMBL" id="KAA6337085.1"/>
    </source>
</evidence>
<gene>
    <name evidence="1" type="ORF">EZS27_014797</name>
</gene>